<dbReference type="SMART" id="SM00448">
    <property type="entry name" value="REC"/>
    <property type="match status" value="2"/>
</dbReference>
<dbReference type="PRINTS" id="PR00344">
    <property type="entry name" value="BCTRLSENSOR"/>
</dbReference>
<keyword evidence="12" id="KW-0812">Transmembrane</keyword>
<dbReference type="InterPro" id="IPR003594">
    <property type="entry name" value="HATPase_dom"/>
</dbReference>
<dbReference type="InterPro" id="IPR003661">
    <property type="entry name" value="HisK_dim/P_dom"/>
</dbReference>
<dbReference type="CDD" id="cd17546">
    <property type="entry name" value="REC_hyHK_CKI1_RcsC-like"/>
    <property type="match status" value="1"/>
</dbReference>
<evidence type="ECO:0000256" key="8">
    <source>
        <dbReference type="ARBA" id="ARBA00023012"/>
    </source>
</evidence>
<organism evidence="15 16">
    <name type="scientific">Carboxylicivirga sediminis</name>
    <dbReference type="NCBI Taxonomy" id="2006564"/>
    <lineage>
        <taxon>Bacteria</taxon>
        <taxon>Pseudomonadati</taxon>
        <taxon>Bacteroidota</taxon>
        <taxon>Bacteroidia</taxon>
        <taxon>Marinilabiliales</taxon>
        <taxon>Marinilabiliaceae</taxon>
        <taxon>Carboxylicivirga</taxon>
    </lineage>
</organism>
<evidence type="ECO:0000259" key="13">
    <source>
        <dbReference type="PROSITE" id="PS50109"/>
    </source>
</evidence>
<keyword evidence="12" id="KW-0472">Membrane</keyword>
<dbReference type="InterPro" id="IPR000014">
    <property type="entry name" value="PAS"/>
</dbReference>
<keyword evidence="3 11" id="KW-0597">Phosphoprotein</keyword>
<feature type="transmembrane region" description="Helical" evidence="12">
    <location>
        <begin position="270"/>
        <end position="292"/>
    </location>
</feature>
<keyword evidence="4" id="KW-0808">Transferase</keyword>
<dbReference type="SMART" id="SM00388">
    <property type="entry name" value="HisKA"/>
    <property type="match status" value="1"/>
</dbReference>
<keyword evidence="12" id="KW-1133">Transmembrane helix</keyword>
<dbReference type="Gene3D" id="3.30.450.20">
    <property type="entry name" value="PAS domain"/>
    <property type="match status" value="1"/>
</dbReference>
<dbReference type="InterPro" id="IPR005467">
    <property type="entry name" value="His_kinase_dom"/>
</dbReference>
<dbReference type="Pfam" id="PF13188">
    <property type="entry name" value="PAS_8"/>
    <property type="match status" value="1"/>
</dbReference>
<dbReference type="PANTHER" id="PTHR45339">
    <property type="entry name" value="HYBRID SIGNAL TRANSDUCTION HISTIDINE KINASE J"/>
    <property type="match status" value="1"/>
</dbReference>
<feature type="modified residue" description="4-aspartylphosphate" evidence="11">
    <location>
        <position position="867"/>
    </location>
</feature>
<dbReference type="InterPro" id="IPR036097">
    <property type="entry name" value="HisK_dim/P_sf"/>
</dbReference>
<evidence type="ECO:0000256" key="11">
    <source>
        <dbReference type="PROSITE-ProRule" id="PRU00169"/>
    </source>
</evidence>
<comment type="caution">
    <text evidence="15">The sequence shown here is derived from an EMBL/GenBank/DDBJ whole genome shotgun (WGS) entry which is preliminary data.</text>
</comment>
<name>A0A941F4K0_9BACT</name>
<dbReference type="Pfam" id="PF00512">
    <property type="entry name" value="HisKA"/>
    <property type="match status" value="1"/>
</dbReference>
<dbReference type="Proteomes" id="UP000679220">
    <property type="component" value="Unassembled WGS sequence"/>
</dbReference>
<feature type="transmembrane region" description="Helical" evidence="12">
    <location>
        <begin position="6"/>
        <end position="24"/>
    </location>
</feature>
<evidence type="ECO:0000256" key="3">
    <source>
        <dbReference type="ARBA" id="ARBA00022553"/>
    </source>
</evidence>
<gene>
    <name evidence="15" type="ORF">KDU71_05915</name>
</gene>
<dbReference type="RefSeq" id="WP_212188990.1">
    <property type="nucleotide sequence ID" value="NZ_JAGTAR010000006.1"/>
</dbReference>
<feature type="domain" description="Histidine kinase" evidence="13">
    <location>
        <begin position="435"/>
        <end position="663"/>
    </location>
</feature>
<dbReference type="Gene3D" id="1.10.287.130">
    <property type="match status" value="1"/>
</dbReference>
<dbReference type="InterPro" id="IPR001789">
    <property type="entry name" value="Sig_transdc_resp-reg_receiver"/>
</dbReference>
<dbReference type="FunFam" id="3.30.565.10:FF:000010">
    <property type="entry name" value="Sensor histidine kinase RcsC"/>
    <property type="match status" value="1"/>
</dbReference>
<dbReference type="GO" id="GO:0000155">
    <property type="term" value="F:phosphorelay sensor kinase activity"/>
    <property type="evidence" value="ECO:0007669"/>
    <property type="project" value="InterPro"/>
</dbReference>
<evidence type="ECO:0000313" key="15">
    <source>
        <dbReference type="EMBL" id="MBR8535085.1"/>
    </source>
</evidence>
<evidence type="ECO:0000256" key="9">
    <source>
        <dbReference type="ARBA" id="ARBA00064003"/>
    </source>
</evidence>
<keyword evidence="5" id="KW-0547">Nucleotide-binding</keyword>
<feature type="domain" description="Response regulatory" evidence="14">
    <location>
        <begin position="682"/>
        <end position="798"/>
    </location>
</feature>
<dbReference type="PROSITE" id="PS50109">
    <property type="entry name" value="HIS_KIN"/>
    <property type="match status" value="1"/>
</dbReference>
<dbReference type="CDD" id="cd00156">
    <property type="entry name" value="REC"/>
    <property type="match status" value="1"/>
</dbReference>
<dbReference type="PANTHER" id="PTHR45339:SF1">
    <property type="entry name" value="HYBRID SIGNAL TRANSDUCTION HISTIDINE KINASE J"/>
    <property type="match status" value="1"/>
</dbReference>
<dbReference type="InterPro" id="IPR011006">
    <property type="entry name" value="CheY-like_superfamily"/>
</dbReference>
<evidence type="ECO:0000256" key="4">
    <source>
        <dbReference type="ARBA" id="ARBA00022679"/>
    </source>
</evidence>
<feature type="modified residue" description="4-aspartylphosphate" evidence="11">
    <location>
        <position position="732"/>
    </location>
</feature>
<evidence type="ECO:0000259" key="14">
    <source>
        <dbReference type="PROSITE" id="PS50110"/>
    </source>
</evidence>
<dbReference type="PROSITE" id="PS50110">
    <property type="entry name" value="RESPONSE_REGULATORY"/>
    <property type="match status" value="2"/>
</dbReference>
<reference evidence="15" key="1">
    <citation type="journal article" date="2018" name="Int. J. Syst. Evol. Microbiol.">
        <title>Carboxylicivirga sediminis sp. nov., isolated from coastal sediment.</title>
        <authorList>
            <person name="Wang F.Q."/>
            <person name="Ren L.H."/>
            <person name="Zou R.J."/>
            <person name="Sun Y.Z."/>
            <person name="Liu X.J."/>
            <person name="Jiang F."/>
            <person name="Liu L.J."/>
        </authorList>
    </citation>
    <scope>NUCLEOTIDE SEQUENCE</scope>
    <source>
        <strain evidence="15">JR1</strain>
    </source>
</reference>
<dbReference type="SUPFAM" id="SSF52172">
    <property type="entry name" value="CheY-like"/>
    <property type="match status" value="2"/>
</dbReference>
<dbReference type="Pfam" id="PF00072">
    <property type="entry name" value="Response_reg"/>
    <property type="match status" value="2"/>
</dbReference>
<evidence type="ECO:0000256" key="5">
    <source>
        <dbReference type="ARBA" id="ARBA00022741"/>
    </source>
</evidence>
<keyword evidence="6" id="KW-0418">Kinase</keyword>
<evidence type="ECO:0000256" key="12">
    <source>
        <dbReference type="SAM" id="Phobius"/>
    </source>
</evidence>
<sequence>MKRAFIIAFISIAFLVVSNVYYYLDTYQWQINSQKDVLLKQSLMVRDKLSQFANKTNTGISILISQKELDSLFISRQHSFEVQKRLELLYNGFSEHLNDLTVYDTRGHAFELKRTSNGTFISAFGHSDNIGINTAKILINPQGTRIIYIQPLLTNDEIIGYVKFNMDLNLFFSSVFHNFNVEDVNFQWVMKPNGEVVFNTLHQNKFIPNLKNIDSQITRHDWFSDIHYLNIDGKKTKVLTVFSKLYFDGIGYYLAFSMPQKIITASIARYSFLVGGISLFIICLIILTFSIYQRRQAEDEQTLKQSEEALRKMVYYMPVGVVLIDSRNRIRQVNKAALKLFAFDDEDQLVGRIASDNILFENKTRLDKTTYSSQSNKYILKSKTNEESVILNEQIPFYLLRERYSLQVFMEVTSLENERKSEEMANKAKSTFIANISHELRTPLNGIIGMTDILLSSEKDEQDRSLLGIVKRSADTLLVLINDILDFSKMEAGRFEIESIPFDLHDEVENTIQSFMPKAHDKGLELTWTSMLKLPKHYLGDQIRIRQVLNNLLSNAIKFTNQGRIHLSVKQARGINGSPAILFSLKDSGIGIKKEKLETIFNSFAQEDESTTRKYGGSGLGITISKQLVNMMGGEIWVNSPSGISSDPANPGAEFAFTIPYKSKTHQKHFNYSHIHNLKKVRAFIISDEPLQVRVLMKNLASLHIDYKVIPPSIESIDIIGTDNKHHLLIVDHRPDFNGLEFLQTLYNNRLHKRMPIIMQSSDFEPSNTALAKKLGVDVYLRKPVELTNLEECIIRFFPGIPKRRAAIGEPSTEQSLKILLAEDNVLNQRIAKSLFNKIGHKIDVVSNGVDAVEKMQRNKYDIVFMDILMPQMDGIEALQKMRKTGDTCPVIAMTASIEETERERVLKAGMDDFITKPTKVEDLSRMLTKWCQF</sequence>
<dbReference type="SUPFAM" id="SSF55874">
    <property type="entry name" value="ATPase domain of HSP90 chaperone/DNA topoisomerase II/histidine kinase"/>
    <property type="match status" value="1"/>
</dbReference>
<dbReference type="FunFam" id="1.10.287.130:FF:000002">
    <property type="entry name" value="Two-component osmosensing histidine kinase"/>
    <property type="match status" value="1"/>
</dbReference>
<comment type="subunit">
    <text evidence="9">At low DSF concentrations, interacts with RpfF.</text>
</comment>
<evidence type="ECO:0000256" key="7">
    <source>
        <dbReference type="ARBA" id="ARBA00022840"/>
    </source>
</evidence>
<dbReference type="CDD" id="cd16922">
    <property type="entry name" value="HATPase_EvgS-ArcB-TorS-like"/>
    <property type="match status" value="1"/>
</dbReference>
<comment type="catalytic activity">
    <reaction evidence="1">
        <text>ATP + protein L-histidine = ADP + protein N-phospho-L-histidine.</text>
        <dbReference type="EC" id="2.7.13.3"/>
    </reaction>
</comment>
<keyword evidence="16" id="KW-1185">Reference proteome</keyword>
<reference evidence="15" key="2">
    <citation type="submission" date="2021-04" db="EMBL/GenBank/DDBJ databases">
        <authorList>
            <person name="Zhang T."/>
            <person name="Zhang Y."/>
            <person name="Lu D."/>
            <person name="Zuo D."/>
            <person name="Du Z."/>
        </authorList>
    </citation>
    <scope>NUCLEOTIDE SEQUENCE</scope>
    <source>
        <strain evidence="15">JR1</strain>
    </source>
</reference>
<evidence type="ECO:0000256" key="6">
    <source>
        <dbReference type="ARBA" id="ARBA00022777"/>
    </source>
</evidence>
<dbReference type="InterPro" id="IPR004358">
    <property type="entry name" value="Sig_transdc_His_kin-like_C"/>
</dbReference>
<evidence type="ECO:0000313" key="16">
    <source>
        <dbReference type="Proteomes" id="UP000679220"/>
    </source>
</evidence>
<dbReference type="InterPro" id="IPR036890">
    <property type="entry name" value="HATPase_C_sf"/>
</dbReference>
<dbReference type="SUPFAM" id="SSF55785">
    <property type="entry name" value="PYP-like sensor domain (PAS domain)"/>
    <property type="match status" value="1"/>
</dbReference>
<dbReference type="SMART" id="SM00387">
    <property type="entry name" value="HATPase_c"/>
    <property type="match status" value="1"/>
</dbReference>
<dbReference type="EC" id="2.7.13.3" evidence="2"/>
<evidence type="ECO:0000256" key="1">
    <source>
        <dbReference type="ARBA" id="ARBA00000085"/>
    </source>
</evidence>
<keyword evidence="8" id="KW-0902">Two-component regulatory system</keyword>
<dbReference type="Pfam" id="PF02518">
    <property type="entry name" value="HATPase_c"/>
    <property type="match status" value="1"/>
</dbReference>
<dbReference type="NCBIfam" id="TIGR00229">
    <property type="entry name" value="sensory_box"/>
    <property type="match status" value="1"/>
</dbReference>
<dbReference type="GO" id="GO:0005524">
    <property type="term" value="F:ATP binding"/>
    <property type="evidence" value="ECO:0007669"/>
    <property type="project" value="UniProtKB-KW"/>
</dbReference>
<dbReference type="AlphaFoldDB" id="A0A941F4K0"/>
<dbReference type="CDD" id="cd00082">
    <property type="entry name" value="HisKA"/>
    <property type="match status" value="1"/>
</dbReference>
<dbReference type="Gene3D" id="3.30.565.10">
    <property type="entry name" value="Histidine kinase-like ATPase, C-terminal domain"/>
    <property type="match status" value="1"/>
</dbReference>
<evidence type="ECO:0000256" key="10">
    <source>
        <dbReference type="ARBA" id="ARBA00068150"/>
    </source>
</evidence>
<dbReference type="Gene3D" id="3.40.50.2300">
    <property type="match status" value="2"/>
</dbReference>
<keyword evidence="7" id="KW-0067">ATP-binding</keyword>
<dbReference type="EMBL" id="JAGTAR010000006">
    <property type="protein sequence ID" value="MBR8535085.1"/>
    <property type="molecule type" value="Genomic_DNA"/>
</dbReference>
<accession>A0A941F4K0</accession>
<dbReference type="InterPro" id="IPR035965">
    <property type="entry name" value="PAS-like_dom_sf"/>
</dbReference>
<proteinExistence type="predicted"/>
<dbReference type="SUPFAM" id="SSF47384">
    <property type="entry name" value="Homodimeric domain of signal transducing histidine kinase"/>
    <property type="match status" value="1"/>
</dbReference>
<evidence type="ECO:0000256" key="2">
    <source>
        <dbReference type="ARBA" id="ARBA00012438"/>
    </source>
</evidence>
<feature type="domain" description="Response regulatory" evidence="14">
    <location>
        <begin position="818"/>
        <end position="932"/>
    </location>
</feature>
<protein>
    <recommendedName>
        <fullName evidence="10">Sensory/regulatory protein RpfC</fullName>
        <ecNumber evidence="2">2.7.13.3</ecNumber>
    </recommendedName>
</protein>